<keyword evidence="3" id="KW-1185">Reference proteome</keyword>
<accession>W9VZF3</accession>
<dbReference type="InterPro" id="IPR000719">
    <property type="entry name" value="Prot_kinase_dom"/>
</dbReference>
<dbReference type="OrthoDB" id="5338352at2759"/>
<dbReference type="HOGENOM" id="CLU_1240011_0_0_1"/>
<organism evidence="2 3">
    <name type="scientific">Cladophialophora psammophila CBS 110553</name>
    <dbReference type="NCBI Taxonomy" id="1182543"/>
    <lineage>
        <taxon>Eukaryota</taxon>
        <taxon>Fungi</taxon>
        <taxon>Dikarya</taxon>
        <taxon>Ascomycota</taxon>
        <taxon>Pezizomycotina</taxon>
        <taxon>Eurotiomycetes</taxon>
        <taxon>Chaetothyriomycetidae</taxon>
        <taxon>Chaetothyriales</taxon>
        <taxon>Herpotrichiellaceae</taxon>
        <taxon>Cladophialophora</taxon>
    </lineage>
</organism>
<dbReference type="STRING" id="1182543.W9VZF3"/>
<sequence>MAVYYSNFSFSWLKALHKRYSAYLPRSHGTKEPCVIRSVVVVQALVINDTLLVDLSPPFFSKQATKVIQYIHGKKVSQTDTGTHNLLLDKRDKLQLGDFASSSVDDEPSCLAPSGHEGSHLFASKSIEPSAHTELYSLGCVFLRFREVGNPITARQTKEIEELHDAGRFPDTDNLILGTVIQKCWTFQYDSASEVLNEIDKVMEEHLPSTENGCMQMATKTDV</sequence>
<comment type="caution">
    <text evidence="2">The sequence shown here is derived from an EMBL/GenBank/DDBJ whole genome shotgun (WGS) entry which is preliminary data.</text>
</comment>
<dbReference type="AlphaFoldDB" id="W9VZF3"/>
<dbReference type="GO" id="GO:0005524">
    <property type="term" value="F:ATP binding"/>
    <property type="evidence" value="ECO:0007669"/>
    <property type="project" value="InterPro"/>
</dbReference>
<evidence type="ECO:0000259" key="1">
    <source>
        <dbReference type="PROSITE" id="PS50011"/>
    </source>
</evidence>
<dbReference type="GeneID" id="19196695"/>
<dbReference type="Gene3D" id="1.10.510.10">
    <property type="entry name" value="Transferase(Phosphotransferase) domain 1"/>
    <property type="match status" value="1"/>
</dbReference>
<dbReference type="RefSeq" id="XP_007750768.1">
    <property type="nucleotide sequence ID" value="XM_007752578.1"/>
</dbReference>
<reference evidence="2 3" key="1">
    <citation type="submission" date="2013-03" db="EMBL/GenBank/DDBJ databases">
        <title>The Genome Sequence of Cladophialophora psammophila CBS 110553.</title>
        <authorList>
            <consortium name="The Broad Institute Genomics Platform"/>
            <person name="Cuomo C."/>
            <person name="de Hoog S."/>
            <person name="Gorbushina A."/>
            <person name="Walker B."/>
            <person name="Young S.K."/>
            <person name="Zeng Q."/>
            <person name="Gargeya S."/>
            <person name="Fitzgerald M."/>
            <person name="Haas B."/>
            <person name="Abouelleil A."/>
            <person name="Allen A.W."/>
            <person name="Alvarado L."/>
            <person name="Arachchi H.M."/>
            <person name="Berlin A.M."/>
            <person name="Chapman S.B."/>
            <person name="Gainer-Dewar J."/>
            <person name="Goldberg J."/>
            <person name="Griggs A."/>
            <person name="Gujja S."/>
            <person name="Hansen M."/>
            <person name="Howarth C."/>
            <person name="Imamovic A."/>
            <person name="Ireland A."/>
            <person name="Larimer J."/>
            <person name="McCowan C."/>
            <person name="Murphy C."/>
            <person name="Pearson M."/>
            <person name="Poon T.W."/>
            <person name="Priest M."/>
            <person name="Roberts A."/>
            <person name="Saif S."/>
            <person name="Shea T."/>
            <person name="Sisk P."/>
            <person name="Sykes S."/>
            <person name="Wortman J."/>
            <person name="Nusbaum C."/>
            <person name="Birren B."/>
        </authorList>
    </citation>
    <scope>NUCLEOTIDE SEQUENCE [LARGE SCALE GENOMIC DNA]</scope>
    <source>
        <strain evidence="2 3">CBS 110553</strain>
    </source>
</reference>
<feature type="domain" description="Protein kinase" evidence="1">
    <location>
        <begin position="1"/>
        <end position="223"/>
    </location>
</feature>
<evidence type="ECO:0000313" key="3">
    <source>
        <dbReference type="Proteomes" id="UP000019471"/>
    </source>
</evidence>
<protein>
    <recommendedName>
        <fullName evidence="1">Protein kinase domain-containing protein</fullName>
    </recommendedName>
</protein>
<dbReference type="PROSITE" id="PS50011">
    <property type="entry name" value="PROTEIN_KINASE_DOM"/>
    <property type="match status" value="1"/>
</dbReference>
<dbReference type="Proteomes" id="UP000019471">
    <property type="component" value="Unassembled WGS sequence"/>
</dbReference>
<dbReference type="GO" id="GO:0004672">
    <property type="term" value="F:protein kinase activity"/>
    <property type="evidence" value="ECO:0007669"/>
    <property type="project" value="InterPro"/>
</dbReference>
<dbReference type="SUPFAM" id="SSF56112">
    <property type="entry name" value="Protein kinase-like (PK-like)"/>
    <property type="match status" value="1"/>
</dbReference>
<dbReference type="EMBL" id="AMGX01000030">
    <property type="protein sequence ID" value="EXJ61217.1"/>
    <property type="molecule type" value="Genomic_DNA"/>
</dbReference>
<gene>
    <name evidence="2" type="ORF">A1O5_12009</name>
</gene>
<proteinExistence type="predicted"/>
<dbReference type="InterPro" id="IPR011009">
    <property type="entry name" value="Kinase-like_dom_sf"/>
</dbReference>
<name>W9VZF3_9EURO</name>
<evidence type="ECO:0000313" key="2">
    <source>
        <dbReference type="EMBL" id="EXJ61217.1"/>
    </source>
</evidence>